<evidence type="ECO:0000256" key="6">
    <source>
        <dbReference type="ARBA" id="ARBA00047665"/>
    </source>
</evidence>
<dbReference type="SUPFAM" id="SSF103025">
    <property type="entry name" value="Folate-binding domain"/>
    <property type="match status" value="1"/>
</dbReference>
<evidence type="ECO:0000313" key="11">
    <source>
        <dbReference type="Proteomes" id="UP000184085"/>
    </source>
</evidence>
<evidence type="ECO:0000313" key="10">
    <source>
        <dbReference type="EMBL" id="SCM68044.1"/>
    </source>
</evidence>
<dbReference type="Gene3D" id="2.40.30.110">
    <property type="entry name" value="Aminomethyltransferase beta-barrel domains"/>
    <property type="match status" value="1"/>
</dbReference>
<dbReference type="Pfam" id="PF08669">
    <property type="entry name" value="GCV_T_C"/>
    <property type="match status" value="1"/>
</dbReference>
<feature type="domain" description="GCVT N-terminal" evidence="8">
    <location>
        <begin position="9"/>
        <end position="255"/>
    </location>
</feature>
<dbReference type="GO" id="GO:0032259">
    <property type="term" value="P:methylation"/>
    <property type="evidence" value="ECO:0007669"/>
    <property type="project" value="UniProtKB-KW"/>
</dbReference>
<dbReference type="Gene3D" id="3.30.70.1400">
    <property type="entry name" value="Aminomethyltransferase beta-barrel domains"/>
    <property type="match status" value="1"/>
</dbReference>
<evidence type="ECO:0000256" key="7">
    <source>
        <dbReference type="PIRSR" id="PIRSR006487-1"/>
    </source>
</evidence>
<dbReference type="InterPro" id="IPR028896">
    <property type="entry name" value="GcvT/YgfZ/DmdA"/>
</dbReference>
<keyword evidence="11" id="KW-1185">Reference proteome</keyword>
<evidence type="ECO:0000256" key="3">
    <source>
        <dbReference type="ARBA" id="ARBA00022576"/>
    </source>
</evidence>
<evidence type="ECO:0000259" key="8">
    <source>
        <dbReference type="Pfam" id="PF01571"/>
    </source>
</evidence>
<dbReference type="Proteomes" id="UP000184085">
    <property type="component" value="Unassembled WGS sequence"/>
</dbReference>
<dbReference type="RefSeq" id="WP_072706675.1">
    <property type="nucleotide sequence ID" value="NZ_FMJB01000050.1"/>
</dbReference>
<dbReference type="PIRSF" id="PIRSF006487">
    <property type="entry name" value="GcvT"/>
    <property type="match status" value="1"/>
</dbReference>
<keyword evidence="10" id="KW-0489">Methyltransferase</keyword>
<dbReference type="NCBIfam" id="TIGR00528">
    <property type="entry name" value="gcvT"/>
    <property type="match status" value="1"/>
</dbReference>
<keyword evidence="4 10" id="KW-0808">Transferase</keyword>
<dbReference type="PANTHER" id="PTHR43757:SF2">
    <property type="entry name" value="AMINOMETHYLTRANSFERASE, MITOCHONDRIAL"/>
    <property type="match status" value="1"/>
</dbReference>
<dbReference type="AlphaFoldDB" id="A0A1M4N207"/>
<evidence type="ECO:0000256" key="4">
    <source>
        <dbReference type="ARBA" id="ARBA00022679"/>
    </source>
</evidence>
<dbReference type="Gene3D" id="3.30.1360.120">
    <property type="entry name" value="Probable tRNA modification gtpase trme, domain 1"/>
    <property type="match status" value="1"/>
</dbReference>
<comment type="similarity">
    <text evidence="1">Belongs to the GcvT family.</text>
</comment>
<dbReference type="EC" id="2.1.2.10" evidence="2"/>
<dbReference type="InterPro" id="IPR006223">
    <property type="entry name" value="GcvT"/>
</dbReference>
<keyword evidence="3" id="KW-0032">Aminotransferase</keyword>
<dbReference type="EMBL" id="FMJB01000050">
    <property type="protein sequence ID" value="SCM68044.1"/>
    <property type="molecule type" value="Genomic_DNA"/>
</dbReference>
<dbReference type="Pfam" id="PF01571">
    <property type="entry name" value="GCV_T"/>
    <property type="match status" value="1"/>
</dbReference>
<gene>
    <name evidence="10" type="primary">GDCST</name>
    <name evidence="10" type="ORF">KARMA_2252</name>
</gene>
<dbReference type="InterPro" id="IPR006222">
    <property type="entry name" value="GCVT_N"/>
</dbReference>
<dbReference type="GO" id="GO:0008483">
    <property type="term" value="F:transaminase activity"/>
    <property type="evidence" value="ECO:0007669"/>
    <property type="project" value="UniProtKB-KW"/>
</dbReference>
<dbReference type="GO" id="GO:0006546">
    <property type="term" value="P:glycine catabolic process"/>
    <property type="evidence" value="ECO:0007669"/>
    <property type="project" value="InterPro"/>
</dbReference>
<protein>
    <recommendedName>
        <fullName evidence="2">aminomethyltransferase</fullName>
        <ecNumber evidence="2">2.1.2.10</ecNumber>
    </recommendedName>
    <alternativeName>
        <fullName evidence="5">Glycine cleavage system T protein</fullName>
    </alternativeName>
</protein>
<feature type="binding site" evidence="7">
    <location>
        <position position="192"/>
    </location>
    <ligand>
        <name>substrate</name>
    </ligand>
</feature>
<dbReference type="Gene3D" id="4.10.1250.10">
    <property type="entry name" value="Aminomethyltransferase fragment"/>
    <property type="match status" value="1"/>
</dbReference>
<dbReference type="InterPro" id="IPR029043">
    <property type="entry name" value="GcvT/YgfZ_C"/>
</dbReference>
<dbReference type="GO" id="GO:0005960">
    <property type="term" value="C:glycine cleavage complex"/>
    <property type="evidence" value="ECO:0007669"/>
    <property type="project" value="InterPro"/>
</dbReference>
<reference evidence="11" key="1">
    <citation type="submission" date="2016-09" db="EMBL/GenBank/DDBJ databases">
        <authorList>
            <person name="Wibberg D."/>
        </authorList>
    </citation>
    <scope>NUCLEOTIDE SEQUENCE [LARGE SCALE GENOMIC DNA]</scope>
</reference>
<dbReference type="InterPro" id="IPR013977">
    <property type="entry name" value="GcvT_C"/>
</dbReference>
<evidence type="ECO:0000256" key="5">
    <source>
        <dbReference type="ARBA" id="ARBA00031395"/>
    </source>
</evidence>
<organism evidence="10 11">
    <name type="scientific">Donghicola eburneus</name>
    <dbReference type="NCBI Taxonomy" id="393278"/>
    <lineage>
        <taxon>Bacteria</taxon>
        <taxon>Pseudomonadati</taxon>
        <taxon>Pseudomonadota</taxon>
        <taxon>Alphaproteobacteria</taxon>
        <taxon>Rhodobacterales</taxon>
        <taxon>Roseobacteraceae</taxon>
        <taxon>Donghicola</taxon>
    </lineage>
</organism>
<dbReference type="NCBIfam" id="NF001567">
    <property type="entry name" value="PRK00389.1"/>
    <property type="match status" value="1"/>
</dbReference>
<evidence type="ECO:0000259" key="9">
    <source>
        <dbReference type="Pfam" id="PF08669"/>
    </source>
</evidence>
<dbReference type="PANTHER" id="PTHR43757">
    <property type="entry name" value="AMINOMETHYLTRANSFERASE"/>
    <property type="match status" value="1"/>
</dbReference>
<proteinExistence type="inferred from homology"/>
<dbReference type="GO" id="GO:0004047">
    <property type="term" value="F:aminomethyltransferase activity"/>
    <property type="evidence" value="ECO:0007669"/>
    <property type="project" value="UniProtKB-EC"/>
</dbReference>
<name>A0A1M4N207_9RHOB</name>
<feature type="domain" description="Aminomethyltransferase C-terminal" evidence="9">
    <location>
        <begin position="282"/>
        <end position="362"/>
    </location>
</feature>
<sequence length="368" mass="39412">MSDLLRTPLYDVHVELGAKMVPFAGYDMPVQYPLGVMKEHLHCRAAAGLFDVSHMGQVILRGADAAVQLEALIPQNVLGLAEGRQRYGFFTNEEGGILDDLMFANRGDHLLLVVNAANKAADIAHLKAHMDGVEEITDRALLALQGPASEDALKSVVPALPDMKFMDVAVVDSAYGELWVSRSGYTGEDGYEISVPEATATDFAKALIALEAVEPIGLGARDSLRLEAGLCLHGNDIDPTTTPVEGNLIWAIQKSRRTGGERAGGFPGAEVILDQLDNGAPKKRVGLQPEGRAPMRALTMIYASEEAADPIGEVTSGAFGPTLNAPMSMAYVTTEFAASGTRLFGDVRGKRMPVQVVDLPFVPNNFKR</sequence>
<evidence type="ECO:0000256" key="1">
    <source>
        <dbReference type="ARBA" id="ARBA00008609"/>
    </source>
</evidence>
<dbReference type="NCBIfam" id="NF010093">
    <property type="entry name" value="PRK13579.1"/>
    <property type="match status" value="1"/>
</dbReference>
<accession>A0A1M4N207</accession>
<dbReference type="SUPFAM" id="SSF101790">
    <property type="entry name" value="Aminomethyltransferase beta-barrel domain"/>
    <property type="match status" value="1"/>
</dbReference>
<comment type="catalytic activity">
    <reaction evidence="6">
        <text>N(6)-[(R)-S(8)-aminomethyldihydrolipoyl]-L-lysyl-[protein] + (6S)-5,6,7,8-tetrahydrofolate = N(6)-[(R)-dihydrolipoyl]-L-lysyl-[protein] + (6R)-5,10-methylene-5,6,7,8-tetrahydrofolate + NH4(+)</text>
        <dbReference type="Rhea" id="RHEA:16945"/>
        <dbReference type="Rhea" id="RHEA-COMP:10475"/>
        <dbReference type="Rhea" id="RHEA-COMP:10492"/>
        <dbReference type="ChEBI" id="CHEBI:15636"/>
        <dbReference type="ChEBI" id="CHEBI:28938"/>
        <dbReference type="ChEBI" id="CHEBI:57453"/>
        <dbReference type="ChEBI" id="CHEBI:83100"/>
        <dbReference type="ChEBI" id="CHEBI:83143"/>
        <dbReference type="EC" id="2.1.2.10"/>
    </reaction>
</comment>
<dbReference type="GO" id="GO:0008168">
    <property type="term" value="F:methyltransferase activity"/>
    <property type="evidence" value="ECO:0007669"/>
    <property type="project" value="UniProtKB-KW"/>
</dbReference>
<dbReference type="InterPro" id="IPR027266">
    <property type="entry name" value="TrmE/GcvT-like"/>
</dbReference>
<evidence type="ECO:0000256" key="2">
    <source>
        <dbReference type="ARBA" id="ARBA00012616"/>
    </source>
</evidence>